<name>A0A381YL07_9ZZZZ</name>
<dbReference type="HAMAP" id="MF_00639">
    <property type="entry name" value="MurD"/>
    <property type="match status" value="1"/>
</dbReference>
<evidence type="ECO:0000256" key="2">
    <source>
        <dbReference type="ARBA" id="ARBA00004752"/>
    </source>
</evidence>
<evidence type="ECO:0000256" key="6">
    <source>
        <dbReference type="ARBA" id="ARBA00022840"/>
    </source>
</evidence>
<dbReference type="Pfam" id="PF08245">
    <property type="entry name" value="Mur_ligase_M"/>
    <property type="match status" value="1"/>
</dbReference>
<dbReference type="InterPro" id="IPR013221">
    <property type="entry name" value="Mur_ligase_cen"/>
</dbReference>
<dbReference type="PANTHER" id="PTHR43692:SF1">
    <property type="entry name" value="UDP-N-ACETYLMURAMOYLALANINE--D-GLUTAMATE LIGASE"/>
    <property type="match status" value="1"/>
</dbReference>
<keyword evidence="3" id="KW-0963">Cytoplasm</keyword>
<dbReference type="InterPro" id="IPR036615">
    <property type="entry name" value="Mur_ligase_C_dom_sf"/>
</dbReference>
<keyword evidence="6" id="KW-0067">ATP-binding</keyword>
<dbReference type="GO" id="GO:0008360">
    <property type="term" value="P:regulation of cell shape"/>
    <property type="evidence" value="ECO:0007669"/>
    <property type="project" value="InterPro"/>
</dbReference>
<dbReference type="Gene3D" id="3.40.50.720">
    <property type="entry name" value="NAD(P)-binding Rossmann-like Domain"/>
    <property type="match status" value="1"/>
</dbReference>
<evidence type="ECO:0000313" key="9">
    <source>
        <dbReference type="EMBL" id="SVA77695.1"/>
    </source>
</evidence>
<dbReference type="UniPathway" id="UPA00219"/>
<dbReference type="InterPro" id="IPR036565">
    <property type="entry name" value="Mur-like_cat_sf"/>
</dbReference>
<accession>A0A381YL07</accession>
<evidence type="ECO:0000256" key="4">
    <source>
        <dbReference type="ARBA" id="ARBA00022598"/>
    </source>
</evidence>
<dbReference type="GO" id="GO:0008764">
    <property type="term" value="F:UDP-N-acetylmuramoylalanine-D-glutamate ligase activity"/>
    <property type="evidence" value="ECO:0007669"/>
    <property type="project" value="UniProtKB-EC"/>
</dbReference>
<protein>
    <submittedName>
        <fullName evidence="9">Uncharacterized protein</fullName>
    </submittedName>
</protein>
<dbReference type="Pfam" id="PF21799">
    <property type="entry name" value="MurD-like_N"/>
    <property type="match status" value="1"/>
</dbReference>
<comment type="subcellular location">
    <subcellularLocation>
        <location evidence="1">Cytoplasm</location>
    </subcellularLocation>
</comment>
<evidence type="ECO:0000256" key="3">
    <source>
        <dbReference type="ARBA" id="ARBA00022490"/>
    </source>
</evidence>
<evidence type="ECO:0000256" key="5">
    <source>
        <dbReference type="ARBA" id="ARBA00022741"/>
    </source>
</evidence>
<evidence type="ECO:0000256" key="1">
    <source>
        <dbReference type="ARBA" id="ARBA00004496"/>
    </source>
</evidence>
<dbReference type="SUPFAM" id="SSF53623">
    <property type="entry name" value="MurD-like peptide ligases, catalytic domain"/>
    <property type="match status" value="1"/>
</dbReference>
<dbReference type="Pfam" id="PF02875">
    <property type="entry name" value="Mur_ligase_C"/>
    <property type="match status" value="1"/>
</dbReference>
<dbReference type="Gene3D" id="3.90.190.20">
    <property type="entry name" value="Mur ligase, C-terminal domain"/>
    <property type="match status" value="1"/>
</dbReference>
<feature type="non-terminal residue" evidence="9">
    <location>
        <position position="1"/>
    </location>
</feature>
<organism evidence="9">
    <name type="scientific">marine metagenome</name>
    <dbReference type="NCBI Taxonomy" id="408172"/>
    <lineage>
        <taxon>unclassified sequences</taxon>
        <taxon>metagenomes</taxon>
        <taxon>ecological metagenomes</taxon>
    </lineage>
</organism>
<dbReference type="NCBIfam" id="TIGR01087">
    <property type="entry name" value="murD"/>
    <property type="match status" value="1"/>
</dbReference>
<dbReference type="InterPro" id="IPR005762">
    <property type="entry name" value="MurD"/>
</dbReference>
<dbReference type="SUPFAM" id="SSF51984">
    <property type="entry name" value="MurCD N-terminal domain"/>
    <property type="match status" value="1"/>
</dbReference>
<proteinExistence type="inferred from homology"/>
<keyword evidence="5" id="KW-0547">Nucleotide-binding</keyword>
<dbReference type="GO" id="GO:0009252">
    <property type="term" value="P:peptidoglycan biosynthetic process"/>
    <property type="evidence" value="ECO:0007669"/>
    <property type="project" value="UniProtKB-UniPathway"/>
</dbReference>
<dbReference type="PANTHER" id="PTHR43692">
    <property type="entry name" value="UDP-N-ACETYLMURAMOYLALANINE--D-GLUTAMATE LIGASE"/>
    <property type="match status" value="1"/>
</dbReference>
<keyword evidence="4" id="KW-0436">Ligase</keyword>
<dbReference type="Gene3D" id="3.40.1190.10">
    <property type="entry name" value="Mur-like, catalytic domain"/>
    <property type="match status" value="1"/>
</dbReference>
<dbReference type="AlphaFoldDB" id="A0A381YL07"/>
<comment type="pathway">
    <text evidence="2">Cell wall biogenesis; peptidoglycan biosynthesis.</text>
</comment>
<gene>
    <name evidence="9" type="ORF">METZ01_LOCUS130549</name>
</gene>
<sequence length="458" mass="49221">VVTESALNAILEPFHWDRALVLGLGQTGYSCVQYLDAQGVSVTVMDSREKPPYLEHLSREFPHVELHAGSFDREIAAQTEVLVMSPGVSLREPALREAIDSGVEVIGDIELFARASKSPVIAVTGSNGKSTVTTLVSRLLEAAGLRVLTGGNIGRPALELLSEPSPDYYVLELSSFQLETTVSLTAEVAAILNISPDHMDRYEDLAEYTAAKARIARGARVLVTERNGIVLDQDTIESTQSQVTFGLDLPEAKTDYGVLSQGESEWLVRGRKQLLLASELSVPGRHNVANALAALAVAESVSGPTHARGVEAVRIFKGLRHRCEVILERGGVLWVNDSKGTNPAATVAALQGMDRPVVLIAGGQSKGADFSILAQAVRRYARQVVLIGEDRTRIADTLGQSVPMTLADSLQGAVSLAAAWAQSGDVVLFSPACASFDMFEDYADRGDKFCRLVTERLQ</sequence>
<feature type="domain" description="Mur ligase C-terminal" evidence="7">
    <location>
        <begin position="321"/>
        <end position="433"/>
    </location>
</feature>
<evidence type="ECO:0000259" key="7">
    <source>
        <dbReference type="Pfam" id="PF02875"/>
    </source>
</evidence>
<dbReference type="GO" id="GO:0005737">
    <property type="term" value="C:cytoplasm"/>
    <property type="evidence" value="ECO:0007669"/>
    <property type="project" value="UniProtKB-SubCell"/>
</dbReference>
<dbReference type="GO" id="GO:0051301">
    <property type="term" value="P:cell division"/>
    <property type="evidence" value="ECO:0007669"/>
    <property type="project" value="InterPro"/>
</dbReference>
<dbReference type="SUPFAM" id="SSF53244">
    <property type="entry name" value="MurD-like peptide ligases, peptide-binding domain"/>
    <property type="match status" value="1"/>
</dbReference>
<reference evidence="9" key="1">
    <citation type="submission" date="2018-05" db="EMBL/GenBank/DDBJ databases">
        <authorList>
            <person name="Lanie J.A."/>
            <person name="Ng W.-L."/>
            <person name="Kazmierczak K.M."/>
            <person name="Andrzejewski T.M."/>
            <person name="Davidsen T.M."/>
            <person name="Wayne K.J."/>
            <person name="Tettelin H."/>
            <person name="Glass J.I."/>
            <person name="Rusch D."/>
            <person name="Podicherti R."/>
            <person name="Tsui H.-C.T."/>
            <person name="Winkler M.E."/>
        </authorList>
    </citation>
    <scope>NUCLEOTIDE SEQUENCE</scope>
</reference>
<dbReference type="EMBL" id="UINC01018486">
    <property type="protein sequence ID" value="SVA77695.1"/>
    <property type="molecule type" value="Genomic_DNA"/>
</dbReference>
<feature type="domain" description="Mur ligase central" evidence="8">
    <location>
        <begin position="123"/>
        <end position="298"/>
    </location>
</feature>
<dbReference type="InterPro" id="IPR004101">
    <property type="entry name" value="Mur_ligase_C"/>
</dbReference>
<evidence type="ECO:0000259" key="8">
    <source>
        <dbReference type="Pfam" id="PF08245"/>
    </source>
</evidence>
<dbReference type="GO" id="GO:0005524">
    <property type="term" value="F:ATP binding"/>
    <property type="evidence" value="ECO:0007669"/>
    <property type="project" value="UniProtKB-KW"/>
</dbReference>